<reference evidence="2" key="2">
    <citation type="submission" date="2015-01" db="EMBL/GenBank/DDBJ databases">
        <title>Evolutionary Origins and Diversification of the Mycorrhizal Mutualists.</title>
        <authorList>
            <consortium name="DOE Joint Genome Institute"/>
            <consortium name="Mycorrhizal Genomics Consortium"/>
            <person name="Kohler A."/>
            <person name="Kuo A."/>
            <person name="Nagy L.G."/>
            <person name="Floudas D."/>
            <person name="Copeland A."/>
            <person name="Barry K.W."/>
            <person name="Cichocki N."/>
            <person name="Veneault-Fourrey C."/>
            <person name="LaButti K."/>
            <person name="Lindquist E.A."/>
            <person name="Lipzen A."/>
            <person name="Lundell T."/>
            <person name="Morin E."/>
            <person name="Murat C."/>
            <person name="Riley R."/>
            <person name="Ohm R."/>
            <person name="Sun H."/>
            <person name="Tunlid A."/>
            <person name="Henrissat B."/>
            <person name="Grigoriev I.V."/>
            <person name="Hibbett D.S."/>
            <person name="Martin F."/>
        </authorList>
    </citation>
    <scope>NUCLEOTIDE SEQUENCE [LARGE SCALE GENOMIC DNA]</scope>
    <source>
        <strain evidence="2">Marx 270</strain>
    </source>
</reference>
<dbReference type="OrthoDB" id="10265837at2759"/>
<dbReference type="EMBL" id="KN832054">
    <property type="protein sequence ID" value="KIN96080.1"/>
    <property type="molecule type" value="Genomic_DNA"/>
</dbReference>
<gene>
    <name evidence="1" type="ORF">M404DRAFT_1007035</name>
</gene>
<name>A0A0C3NK82_PISTI</name>
<sequence length="51" mass="5439">MTSKLKIKGNAMLATKLAPLLETARGKAKLYVISSPATSIKSSLIHGYSFT</sequence>
<organism evidence="1 2">
    <name type="scientific">Pisolithus tinctorius Marx 270</name>
    <dbReference type="NCBI Taxonomy" id="870435"/>
    <lineage>
        <taxon>Eukaryota</taxon>
        <taxon>Fungi</taxon>
        <taxon>Dikarya</taxon>
        <taxon>Basidiomycota</taxon>
        <taxon>Agaricomycotina</taxon>
        <taxon>Agaricomycetes</taxon>
        <taxon>Agaricomycetidae</taxon>
        <taxon>Boletales</taxon>
        <taxon>Sclerodermatineae</taxon>
        <taxon>Pisolithaceae</taxon>
        <taxon>Pisolithus</taxon>
    </lineage>
</organism>
<accession>A0A0C3NK82</accession>
<dbReference type="Gene3D" id="3.30.1050.10">
    <property type="entry name" value="SCP2 sterol-binding domain"/>
    <property type="match status" value="1"/>
</dbReference>
<evidence type="ECO:0000313" key="1">
    <source>
        <dbReference type="EMBL" id="KIN96080.1"/>
    </source>
</evidence>
<dbReference type="AlphaFoldDB" id="A0A0C3NK82"/>
<dbReference type="InParanoid" id="A0A0C3NK82"/>
<evidence type="ECO:0000313" key="2">
    <source>
        <dbReference type="Proteomes" id="UP000054217"/>
    </source>
</evidence>
<dbReference type="InterPro" id="IPR036527">
    <property type="entry name" value="SCP2_sterol-bd_dom_sf"/>
</dbReference>
<dbReference type="HOGENOM" id="CLU_3107342_0_0_1"/>
<proteinExistence type="predicted"/>
<protein>
    <submittedName>
        <fullName evidence="1">Uncharacterized protein</fullName>
    </submittedName>
</protein>
<dbReference type="Proteomes" id="UP000054217">
    <property type="component" value="Unassembled WGS sequence"/>
</dbReference>
<keyword evidence="2" id="KW-1185">Reference proteome</keyword>
<reference evidence="1 2" key="1">
    <citation type="submission" date="2014-04" db="EMBL/GenBank/DDBJ databases">
        <authorList>
            <consortium name="DOE Joint Genome Institute"/>
            <person name="Kuo A."/>
            <person name="Kohler A."/>
            <person name="Costa M.D."/>
            <person name="Nagy L.G."/>
            <person name="Floudas D."/>
            <person name="Copeland A."/>
            <person name="Barry K.W."/>
            <person name="Cichocki N."/>
            <person name="Veneault-Fourrey C."/>
            <person name="LaButti K."/>
            <person name="Lindquist E.A."/>
            <person name="Lipzen A."/>
            <person name="Lundell T."/>
            <person name="Morin E."/>
            <person name="Murat C."/>
            <person name="Sun H."/>
            <person name="Tunlid A."/>
            <person name="Henrissat B."/>
            <person name="Grigoriev I.V."/>
            <person name="Hibbett D.S."/>
            <person name="Martin F."/>
            <person name="Nordberg H.P."/>
            <person name="Cantor M.N."/>
            <person name="Hua S.X."/>
        </authorList>
    </citation>
    <scope>NUCLEOTIDE SEQUENCE [LARGE SCALE GENOMIC DNA]</scope>
    <source>
        <strain evidence="1 2">Marx 270</strain>
    </source>
</reference>